<gene>
    <name evidence="4 6" type="primary">def</name>
    <name evidence="6" type="ORF">KL86DYS2_13177</name>
</gene>
<comment type="catalytic activity">
    <reaction evidence="4">
        <text>N-terminal N-formyl-L-methionyl-[peptide] + H2O = N-terminal L-methionyl-[peptide] + formate</text>
        <dbReference type="Rhea" id="RHEA:24420"/>
        <dbReference type="Rhea" id="RHEA-COMP:10639"/>
        <dbReference type="Rhea" id="RHEA-COMP:10640"/>
        <dbReference type="ChEBI" id="CHEBI:15377"/>
        <dbReference type="ChEBI" id="CHEBI:15740"/>
        <dbReference type="ChEBI" id="CHEBI:49298"/>
        <dbReference type="ChEBI" id="CHEBI:64731"/>
        <dbReference type="EC" id="3.5.1.88"/>
    </reaction>
</comment>
<dbReference type="PIRSF" id="PIRSF004749">
    <property type="entry name" value="Pep_def"/>
    <property type="match status" value="1"/>
</dbReference>
<dbReference type="RefSeq" id="WP_296951698.1">
    <property type="nucleotide sequence ID" value="NZ_LT599021.1"/>
</dbReference>
<dbReference type="HAMAP" id="MF_00163">
    <property type="entry name" value="Pep_deformylase"/>
    <property type="match status" value="1"/>
</dbReference>
<dbReference type="CDD" id="cd00487">
    <property type="entry name" value="Pep_deformylase"/>
    <property type="match status" value="1"/>
</dbReference>
<evidence type="ECO:0000256" key="1">
    <source>
        <dbReference type="ARBA" id="ARBA00010759"/>
    </source>
</evidence>
<comment type="similarity">
    <text evidence="1 4">Belongs to the polypeptide deformylase family.</text>
</comment>
<evidence type="ECO:0000256" key="4">
    <source>
        <dbReference type="HAMAP-Rule" id="MF_00163"/>
    </source>
</evidence>
<feature type="chain" id="PRO_5012623184" description="Peptide deformylase" evidence="5">
    <location>
        <begin position="19"/>
        <end position="212"/>
    </location>
</feature>
<dbReference type="EC" id="3.5.1.88" evidence="4"/>
<dbReference type="GO" id="GO:0042586">
    <property type="term" value="F:peptide deformylase activity"/>
    <property type="evidence" value="ECO:0007669"/>
    <property type="project" value="UniProtKB-UniRule"/>
</dbReference>
<accession>A0A212K789</accession>
<keyword evidence="5" id="KW-0732">Signal</keyword>
<keyword evidence="4" id="KW-0408">Iron</keyword>
<evidence type="ECO:0000313" key="6">
    <source>
        <dbReference type="EMBL" id="SBW07512.1"/>
    </source>
</evidence>
<dbReference type="InterPro" id="IPR036821">
    <property type="entry name" value="Peptide_deformylase_sf"/>
</dbReference>
<evidence type="ECO:0000256" key="2">
    <source>
        <dbReference type="ARBA" id="ARBA00022723"/>
    </source>
</evidence>
<dbReference type="GO" id="GO:0006412">
    <property type="term" value="P:translation"/>
    <property type="evidence" value="ECO:0007669"/>
    <property type="project" value="UniProtKB-UniRule"/>
</dbReference>
<dbReference type="EMBL" id="FLUL01000001">
    <property type="protein sequence ID" value="SBW07512.1"/>
    <property type="molecule type" value="Genomic_DNA"/>
</dbReference>
<comment type="function">
    <text evidence="4">Removes the formyl group from the N-terminal Met of newly synthesized proteins. Requires at least a dipeptide for an efficient rate of reaction. N-terminal L-methionine is a prerequisite for activity but the enzyme has broad specificity at other positions.</text>
</comment>
<organism evidence="6">
    <name type="scientific">uncultured Dysgonomonas sp</name>
    <dbReference type="NCBI Taxonomy" id="206096"/>
    <lineage>
        <taxon>Bacteria</taxon>
        <taxon>Pseudomonadati</taxon>
        <taxon>Bacteroidota</taxon>
        <taxon>Bacteroidia</taxon>
        <taxon>Bacteroidales</taxon>
        <taxon>Dysgonomonadaceae</taxon>
        <taxon>Dysgonomonas</taxon>
        <taxon>environmental samples</taxon>
    </lineage>
</organism>
<feature type="binding site" evidence="4">
    <location>
        <position position="138"/>
    </location>
    <ligand>
        <name>Fe cation</name>
        <dbReference type="ChEBI" id="CHEBI:24875"/>
    </ligand>
</feature>
<dbReference type="Gene3D" id="3.90.45.10">
    <property type="entry name" value="Peptide deformylase"/>
    <property type="match status" value="1"/>
</dbReference>
<feature type="signal peptide" evidence="5">
    <location>
        <begin position="1"/>
        <end position="18"/>
    </location>
</feature>
<name>A0A212K789_9BACT</name>
<dbReference type="PRINTS" id="PR01576">
    <property type="entry name" value="PDEFORMYLASE"/>
</dbReference>
<feature type="binding site" evidence="4">
    <location>
        <position position="186"/>
    </location>
    <ligand>
        <name>Fe cation</name>
        <dbReference type="ChEBI" id="CHEBI:24875"/>
    </ligand>
</feature>
<evidence type="ECO:0000256" key="3">
    <source>
        <dbReference type="ARBA" id="ARBA00022801"/>
    </source>
</evidence>
<keyword evidence="2 4" id="KW-0479">Metal-binding</keyword>
<dbReference type="PANTHER" id="PTHR10458:SF22">
    <property type="entry name" value="PEPTIDE DEFORMYLASE"/>
    <property type="match status" value="1"/>
</dbReference>
<dbReference type="AlphaFoldDB" id="A0A212K789"/>
<sequence>MKKIVYLLIILFSISACKSVKFMTSNEKSLINRGSADTPFRVLQTDNQKDSLFLRKKSIDVDAKNIATNKDLQLLIDRLQMTLAVESGVGIAAPQVGIGRNLFLFLRIDQKGMPVQVAINPRIVGHSAETFLFERDGCLSVPELSGTTNRYTWVDVEYYDDNGTLIKERLSGGSRGADFAGVIFQHEYDHLQGILFTDRLATTVSPEVQKED</sequence>
<dbReference type="Pfam" id="PF01327">
    <property type="entry name" value="Pep_deformylase"/>
    <property type="match status" value="1"/>
</dbReference>
<dbReference type="PROSITE" id="PS51257">
    <property type="entry name" value="PROKAR_LIPOPROTEIN"/>
    <property type="match status" value="1"/>
</dbReference>
<reference evidence="6" key="1">
    <citation type="submission" date="2016-04" db="EMBL/GenBank/DDBJ databases">
        <authorList>
            <person name="Evans L.H."/>
            <person name="Alamgir A."/>
            <person name="Owens N."/>
            <person name="Weber N.D."/>
            <person name="Virtaneva K."/>
            <person name="Barbian K."/>
            <person name="Babar A."/>
            <person name="Rosenke K."/>
        </authorList>
    </citation>
    <scope>NUCLEOTIDE SEQUENCE</scope>
    <source>
        <strain evidence="6">86-2</strain>
    </source>
</reference>
<dbReference type="PANTHER" id="PTHR10458">
    <property type="entry name" value="PEPTIDE DEFORMYLASE"/>
    <property type="match status" value="1"/>
</dbReference>
<dbReference type="GO" id="GO:0046872">
    <property type="term" value="F:metal ion binding"/>
    <property type="evidence" value="ECO:0007669"/>
    <property type="project" value="UniProtKB-KW"/>
</dbReference>
<dbReference type="InterPro" id="IPR023635">
    <property type="entry name" value="Peptide_deformylase"/>
</dbReference>
<proteinExistence type="inferred from homology"/>
<feature type="binding site" evidence="4">
    <location>
        <position position="190"/>
    </location>
    <ligand>
        <name>Fe cation</name>
        <dbReference type="ChEBI" id="CHEBI:24875"/>
    </ligand>
</feature>
<feature type="active site" evidence="4">
    <location>
        <position position="187"/>
    </location>
</feature>
<keyword evidence="3 4" id="KW-0378">Hydrolase</keyword>
<evidence type="ECO:0000256" key="5">
    <source>
        <dbReference type="SAM" id="SignalP"/>
    </source>
</evidence>
<protein>
    <recommendedName>
        <fullName evidence="4">Peptide deformylase</fullName>
        <shortName evidence="4">PDF</shortName>
        <ecNumber evidence="4">3.5.1.88</ecNumber>
    </recommendedName>
    <alternativeName>
        <fullName evidence="4">Polypeptide deformylase</fullName>
    </alternativeName>
</protein>
<keyword evidence="4" id="KW-0648">Protein biosynthesis</keyword>
<comment type="cofactor">
    <cofactor evidence="4">
        <name>Fe(2+)</name>
        <dbReference type="ChEBI" id="CHEBI:29033"/>
    </cofactor>
    <text evidence="4">Binds 1 Fe(2+) ion.</text>
</comment>
<dbReference type="SUPFAM" id="SSF56420">
    <property type="entry name" value="Peptide deformylase"/>
    <property type="match status" value="1"/>
</dbReference>